<keyword evidence="2 3" id="KW-0450">Lipoyl</keyword>
<comment type="caution">
    <text evidence="5">The sequence shown here is derived from an EMBL/GenBank/DDBJ whole genome shotgun (WGS) entry which is preliminary data.</text>
</comment>
<dbReference type="PANTHER" id="PTHR11715:SF3">
    <property type="entry name" value="GLYCINE CLEAVAGE SYSTEM H PROTEIN-RELATED"/>
    <property type="match status" value="1"/>
</dbReference>
<accession>A0ABV3Y3Y0</accession>
<comment type="similarity">
    <text evidence="1 3">Belongs to the GcvH family.</text>
</comment>
<dbReference type="InterPro" id="IPR033753">
    <property type="entry name" value="GCV_H/Fam206"/>
</dbReference>
<proteinExistence type="inferred from homology"/>
<dbReference type="Pfam" id="PF01597">
    <property type="entry name" value="GCV_H"/>
    <property type="match status" value="1"/>
</dbReference>
<protein>
    <recommendedName>
        <fullName evidence="3">Glycine cleavage system H protein</fullName>
    </recommendedName>
</protein>
<dbReference type="InterPro" id="IPR003016">
    <property type="entry name" value="2-oxoA_DH_lipoyl-BS"/>
</dbReference>
<dbReference type="PROSITE" id="PS00189">
    <property type="entry name" value="LIPOYL"/>
    <property type="match status" value="1"/>
</dbReference>
<organism evidence="5 6">
    <name type="scientific">Ferrimicrobium acidiphilum</name>
    <dbReference type="NCBI Taxonomy" id="121039"/>
    <lineage>
        <taxon>Bacteria</taxon>
        <taxon>Bacillati</taxon>
        <taxon>Actinomycetota</taxon>
        <taxon>Acidimicrobiia</taxon>
        <taxon>Acidimicrobiales</taxon>
        <taxon>Acidimicrobiaceae</taxon>
        <taxon>Ferrimicrobium</taxon>
    </lineage>
</organism>
<evidence type="ECO:0000256" key="2">
    <source>
        <dbReference type="ARBA" id="ARBA00022823"/>
    </source>
</evidence>
<comment type="function">
    <text evidence="3">The glycine cleavage system catalyzes the degradation of glycine. The H protein shuttles the methylamine group of glycine from the P protein to the T protein.</text>
</comment>
<feature type="modified residue" description="N6-lipoyllysine" evidence="3">
    <location>
        <position position="63"/>
    </location>
</feature>
<dbReference type="InterPro" id="IPR011053">
    <property type="entry name" value="Single_hybrid_motif"/>
</dbReference>
<evidence type="ECO:0000256" key="3">
    <source>
        <dbReference type="HAMAP-Rule" id="MF_00272"/>
    </source>
</evidence>
<dbReference type="Gene3D" id="2.40.50.100">
    <property type="match status" value="1"/>
</dbReference>
<dbReference type="HAMAP" id="MF_00272">
    <property type="entry name" value="GcvH"/>
    <property type="match status" value="1"/>
</dbReference>
<reference evidence="5 6" key="1">
    <citation type="submission" date="2024-07" db="EMBL/GenBank/DDBJ databases">
        <title>Draft Genome Sequence of Ferrimicrobium acidiphilum Strain YE2023, Isolated from a Pulp of Bioleach Reactor.</title>
        <authorList>
            <person name="Elkina Y.A."/>
            <person name="Bulaeva A.G."/>
            <person name="Beletsky A.V."/>
            <person name="Mardanov A.V."/>
        </authorList>
    </citation>
    <scope>NUCLEOTIDE SEQUENCE [LARGE SCALE GENOMIC DNA]</scope>
    <source>
        <strain evidence="5 6">YE2023</strain>
    </source>
</reference>
<comment type="cofactor">
    <cofactor evidence="3">
        <name>(R)-lipoate</name>
        <dbReference type="ChEBI" id="CHEBI:83088"/>
    </cofactor>
    <text evidence="3">Binds 1 lipoyl cofactor covalently.</text>
</comment>
<gene>
    <name evidence="3 5" type="primary">gcvH</name>
    <name evidence="5" type="ORF">AB6A68_10535</name>
</gene>
<sequence length="126" mass="13508">MNFPEHLLYTAEHEWVDISDGIATMGITDYAQDALGDVVFVGLPELGRTVGAGDSIAEVESTKSVSDIFAPVAGVISEINERLQATPELLNSDPYGEGWICRLTLAGDPAGQLLDIAAYRKLLNSE</sequence>
<dbReference type="PANTHER" id="PTHR11715">
    <property type="entry name" value="GLYCINE CLEAVAGE SYSTEM H PROTEIN"/>
    <property type="match status" value="1"/>
</dbReference>
<dbReference type="EMBL" id="JBFSHR010000043">
    <property type="protein sequence ID" value="MEX6430263.1"/>
    <property type="molecule type" value="Genomic_DNA"/>
</dbReference>
<dbReference type="Proteomes" id="UP001560267">
    <property type="component" value="Unassembled WGS sequence"/>
</dbReference>
<dbReference type="NCBIfam" id="TIGR00527">
    <property type="entry name" value="gcvH"/>
    <property type="match status" value="1"/>
</dbReference>
<keyword evidence="6" id="KW-1185">Reference proteome</keyword>
<evidence type="ECO:0000259" key="4">
    <source>
        <dbReference type="PROSITE" id="PS50968"/>
    </source>
</evidence>
<feature type="domain" description="Lipoyl-binding" evidence="4">
    <location>
        <begin position="22"/>
        <end position="104"/>
    </location>
</feature>
<dbReference type="CDD" id="cd06848">
    <property type="entry name" value="GCS_H"/>
    <property type="match status" value="1"/>
</dbReference>
<evidence type="ECO:0000256" key="1">
    <source>
        <dbReference type="ARBA" id="ARBA00009249"/>
    </source>
</evidence>
<evidence type="ECO:0000313" key="5">
    <source>
        <dbReference type="EMBL" id="MEX6430263.1"/>
    </source>
</evidence>
<dbReference type="PROSITE" id="PS50968">
    <property type="entry name" value="BIOTINYL_LIPOYL"/>
    <property type="match status" value="1"/>
</dbReference>
<comment type="subunit">
    <text evidence="3">The glycine cleavage system is composed of four proteins: P, T, L and H.</text>
</comment>
<evidence type="ECO:0000313" key="6">
    <source>
        <dbReference type="Proteomes" id="UP001560267"/>
    </source>
</evidence>
<dbReference type="InterPro" id="IPR002930">
    <property type="entry name" value="GCV_H"/>
</dbReference>
<name>A0ABV3Y3Y0_9ACTN</name>
<dbReference type="InterPro" id="IPR000089">
    <property type="entry name" value="Biotin_lipoyl"/>
</dbReference>
<dbReference type="NCBIfam" id="NF002270">
    <property type="entry name" value="PRK01202.1"/>
    <property type="match status" value="1"/>
</dbReference>
<dbReference type="RefSeq" id="WP_276989867.1">
    <property type="nucleotide sequence ID" value="NZ_JBFSHR010000043.1"/>
</dbReference>
<dbReference type="SUPFAM" id="SSF51230">
    <property type="entry name" value="Single hybrid motif"/>
    <property type="match status" value="1"/>
</dbReference>
<dbReference type="InterPro" id="IPR017453">
    <property type="entry name" value="GCV_H_sub"/>
</dbReference>